<comment type="caution">
    <text evidence="1">The sequence shown here is derived from an EMBL/GenBank/DDBJ whole genome shotgun (WGS) entry which is preliminary data.</text>
</comment>
<evidence type="ECO:0000313" key="1">
    <source>
        <dbReference type="EMBL" id="MCX2802314.1"/>
    </source>
</evidence>
<accession>A0AB35HXY0</accession>
<dbReference type="Proteomes" id="UP001209730">
    <property type="component" value="Unassembled WGS sequence"/>
</dbReference>
<dbReference type="AlphaFoldDB" id="A0AB35HXY0"/>
<reference evidence="1" key="1">
    <citation type="submission" date="2022-11" db="EMBL/GenBank/DDBJ databases">
        <title>Chitin-degrading and fungicidal potential of chitinolytic bacterial strains from marine environment of the Pacific Ocean regions.</title>
        <authorList>
            <person name="Pentekhina I."/>
            <person name="Nedashkovskaya O."/>
            <person name="Seitkalieva A."/>
            <person name="Podvolotskaya A."/>
            <person name="Tekutyeva L."/>
            <person name="Balabanova L."/>
        </authorList>
    </citation>
    <scope>NUCLEOTIDE SEQUENCE</scope>
    <source>
        <strain evidence="1">KMM 6838</strain>
    </source>
</reference>
<proteinExistence type="predicted"/>
<dbReference type="RefSeq" id="WP_266044510.1">
    <property type="nucleotide sequence ID" value="NZ_JAPHQA010000010.1"/>
</dbReference>
<dbReference type="InterPro" id="IPR021730">
    <property type="entry name" value="YdbH"/>
</dbReference>
<name>A0AB35HXY0_MICTH</name>
<dbReference type="Pfam" id="PF11739">
    <property type="entry name" value="YdbH-like"/>
    <property type="match status" value="1"/>
</dbReference>
<sequence length="978" mass="107287">MQRRRALLLAAILIITATGSWIWLDRERLAVALINPLLQTSRIDSLRGLHPGIDTITVDEVHLSLASGASMRMEDLRLSHPWGLIFTGERNRSRLAIASLQYTPPQPQAEAAPASTNTNGKAVSAEDASLRTLIALLHKTLPEHVQVEEFRWLDDTMHRGQLHIARNDDRQSVKANATFDRQELTLLLRSEGGQLHLSAQLDDKKDGRILSFTGALLADTSDLWLATITLQSDLQKLSQLPLPDKLAQFSPGATGAVSARLQARLPDRVLRLEEYADISVKLEKSSIQLALPQALLGTEAAFNLTVDDHLEVKLAALRPLEAKSLSGSGNITLTPKDMPTLLQARFASTTGQGQPQITAAGNLNLQALTPWLQSSVLQDKLPDLRLTSAAGKLQFQGSATAKSLTALPDGRQSWLDRFDLSLLPDSWLELSVSQPGASPDGWQNGKIAIHLPEVLAVRTDQWPGKMQLNSAEIRLRAQEKDGNISVNARLQQIECSLLTQTRCSLEIFAESPERLALPGTLMLENFSMNSELQFHTEDNHQQWLLSQAEVWADDLKGPSLQAERLSLTAPQLQCRVTNGSAHCESMEITAAFSTLDTPGLRTSGALTFSDVQFRESGRRTELNAGYHANQIRLKTAENYALNIDIQGNLLLEDAMLHGESQLLSGPVKLQAQWQHNLNNAEGTADFTFPKTSFSRTHPLSRAIEGLPVDIVAGTLSASGRYSWPMGTKDHIHLQLEQAAAVFGDSFAAGVAGEISLYRRGNLWLTDQPQAVQVDRVDVGLPIENIHFSISLDEKRDLAFNAVNAQLLGGTLESSRLVWNLDGEERTGKIQIQGISLSELAREMEAENFAATGTLDLEIPMATSSEGVTVRRGQVKARPPGGRLRYYGAFSPQMLSGNPQLKLLAGALEDYNYRALSGTLDYPSSGDMRMQLKLVGRSQSVAADRDLIINLNLENNIPDMLRSLQASRDLTEALEKTLQ</sequence>
<gene>
    <name evidence="1" type="ORF">OQJ68_11010</name>
</gene>
<organism evidence="1 2">
    <name type="scientific">Microbulbifer thermotolerans</name>
    <dbReference type="NCBI Taxonomy" id="252514"/>
    <lineage>
        <taxon>Bacteria</taxon>
        <taxon>Pseudomonadati</taxon>
        <taxon>Pseudomonadota</taxon>
        <taxon>Gammaproteobacteria</taxon>
        <taxon>Cellvibrionales</taxon>
        <taxon>Microbulbiferaceae</taxon>
        <taxon>Microbulbifer</taxon>
    </lineage>
</organism>
<evidence type="ECO:0000313" key="2">
    <source>
        <dbReference type="Proteomes" id="UP001209730"/>
    </source>
</evidence>
<protein>
    <submittedName>
        <fullName evidence="1">YdbH domain-containing protein</fullName>
    </submittedName>
</protein>
<dbReference type="EMBL" id="JAPHQB010000016">
    <property type="protein sequence ID" value="MCX2802314.1"/>
    <property type="molecule type" value="Genomic_DNA"/>
</dbReference>